<keyword evidence="5" id="KW-0472">Membrane</keyword>
<dbReference type="InterPro" id="IPR008586">
    <property type="entry name" value="DUF868_pln"/>
</dbReference>
<evidence type="ECO:0000256" key="1">
    <source>
        <dbReference type="ARBA" id="ARBA00004613"/>
    </source>
</evidence>
<organism evidence="6 7">
    <name type="scientific">Helianthus annuus</name>
    <name type="common">Common sunflower</name>
    <dbReference type="NCBI Taxonomy" id="4232"/>
    <lineage>
        <taxon>Eukaryota</taxon>
        <taxon>Viridiplantae</taxon>
        <taxon>Streptophyta</taxon>
        <taxon>Embryophyta</taxon>
        <taxon>Tracheophyta</taxon>
        <taxon>Spermatophyta</taxon>
        <taxon>Magnoliopsida</taxon>
        <taxon>eudicotyledons</taxon>
        <taxon>Gunneridae</taxon>
        <taxon>Pentapetalae</taxon>
        <taxon>asterids</taxon>
        <taxon>campanulids</taxon>
        <taxon>Asterales</taxon>
        <taxon>Asteraceae</taxon>
        <taxon>Asteroideae</taxon>
        <taxon>Heliantheae alliance</taxon>
        <taxon>Heliantheae</taxon>
        <taxon>Helianthus</taxon>
    </lineage>
</organism>
<proteinExistence type="inferred from homology"/>
<sequence>MRLKMRNLATCYNEHAIKVSDSYCSGNSNKIHVPLTFIPSIQDEVSLLYKVELSTQTLMFITLTWSTHNIDFAFTVNIKEHHSNSSKSFYLRKIKGSKKLEPFDFKIELIWDLTKAIYEVGPEPVKGYFVALLINSEMISIGDIEDSELKKLVLDYPFAKCCLVSRSERFLGNDEYASRAKFFDTGMWHDILITCVVDDKNSLSMCVCIDKKNVIDVKRLRWNFRGNQTVFLDGMLVDLMWDVHDWFFHSNSDSKSRSRAGIFLFRPRNGLDSRLWLQEKNLDDKEQQKVGASLLICALGTIQIIYAASTSLGQRNLKKRIAYSSVSHMGFILIGIASITDTGLNGAILQIISHGFIGAALFFLAGTSYDRIRLVYLDEMGGVAIPMPKIFTMFSSFSMASLALPGMSGFVAEVLVFLGIITSQKYLLMPKIAITFVMAIGMILTPIYLLSMSRQIFYGYKLFNTPNSYVFDSGPRELFVSISIFIPVIGIGMYPDFVLSLSVDKVEGILSNYFYR</sequence>
<feature type="transmembrane region" description="Helical" evidence="5">
    <location>
        <begin position="390"/>
        <end position="420"/>
    </location>
</feature>
<feature type="transmembrane region" description="Helical" evidence="5">
    <location>
        <begin position="478"/>
        <end position="495"/>
    </location>
</feature>
<dbReference type="InterPro" id="IPR003918">
    <property type="entry name" value="NADH_UbQ_OxRdtase"/>
</dbReference>
<comment type="caution">
    <text evidence="6">The sequence shown here is derived from an EMBL/GenBank/DDBJ whole genome shotgun (WGS) entry which is preliminary data.</text>
</comment>
<dbReference type="InterPro" id="IPR018070">
    <property type="entry name" value="Neuromedin-U_amidation-site"/>
</dbReference>
<gene>
    <name evidence="6" type="ORF">HanXRQr2_Chr06g0273431</name>
</gene>
<dbReference type="EMBL" id="MNCJ02000321">
    <property type="protein sequence ID" value="KAF5803613.1"/>
    <property type="molecule type" value="Genomic_DNA"/>
</dbReference>
<feature type="transmembrane region" description="Helical" evidence="5">
    <location>
        <begin position="321"/>
        <end position="340"/>
    </location>
</feature>
<dbReference type="PRINTS" id="PR01437">
    <property type="entry name" value="NUOXDRDTASE4"/>
</dbReference>
<protein>
    <submittedName>
        <fullName evidence="6">NADH:ubiquinone oxidoreductase</fullName>
    </submittedName>
</protein>
<reference evidence="6" key="1">
    <citation type="journal article" date="2017" name="Nature">
        <title>The sunflower genome provides insights into oil metabolism, flowering and Asterid evolution.</title>
        <authorList>
            <person name="Badouin H."/>
            <person name="Gouzy J."/>
            <person name="Grassa C.J."/>
            <person name="Murat F."/>
            <person name="Staton S.E."/>
            <person name="Cottret L."/>
            <person name="Lelandais-Briere C."/>
            <person name="Owens G.L."/>
            <person name="Carrere S."/>
            <person name="Mayjonade B."/>
            <person name="Legrand L."/>
            <person name="Gill N."/>
            <person name="Kane N.C."/>
            <person name="Bowers J.E."/>
            <person name="Hubner S."/>
            <person name="Bellec A."/>
            <person name="Berard A."/>
            <person name="Berges H."/>
            <person name="Blanchet N."/>
            <person name="Boniface M.C."/>
            <person name="Brunel D."/>
            <person name="Catrice O."/>
            <person name="Chaidir N."/>
            <person name="Claudel C."/>
            <person name="Donnadieu C."/>
            <person name="Faraut T."/>
            <person name="Fievet G."/>
            <person name="Helmstetter N."/>
            <person name="King M."/>
            <person name="Knapp S.J."/>
            <person name="Lai Z."/>
            <person name="Le Paslier M.C."/>
            <person name="Lippi Y."/>
            <person name="Lorenzon L."/>
            <person name="Mandel J.R."/>
            <person name="Marage G."/>
            <person name="Marchand G."/>
            <person name="Marquand E."/>
            <person name="Bret-Mestries E."/>
            <person name="Morien E."/>
            <person name="Nambeesan S."/>
            <person name="Nguyen T."/>
            <person name="Pegot-Espagnet P."/>
            <person name="Pouilly N."/>
            <person name="Raftis F."/>
            <person name="Sallet E."/>
            <person name="Schiex T."/>
            <person name="Thomas J."/>
            <person name="Vandecasteele C."/>
            <person name="Vares D."/>
            <person name="Vear F."/>
            <person name="Vautrin S."/>
            <person name="Crespi M."/>
            <person name="Mangin B."/>
            <person name="Burke J.M."/>
            <person name="Salse J."/>
            <person name="Munos S."/>
            <person name="Vincourt P."/>
            <person name="Rieseberg L.H."/>
            <person name="Langlade N.B."/>
        </authorList>
    </citation>
    <scope>NUCLEOTIDE SEQUENCE</scope>
    <source>
        <tissue evidence="6">Leaves</tissue>
    </source>
</reference>
<evidence type="ECO:0000256" key="3">
    <source>
        <dbReference type="ARBA" id="ARBA00022525"/>
    </source>
</evidence>
<dbReference type="PANTHER" id="PTHR31972">
    <property type="entry name" value="EXPRESSED PROTEIN"/>
    <property type="match status" value="1"/>
</dbReference>
<dbReference type="GO" id="GO:0008137">
    <property type="term" value="F:NADH dehydrogenase (ubiquinone) activity"/>
    <property type="evidence" value="ECO:0007669"/>
    <property type="project" value="InterPro"/>
</dbReference>
<evidence type="ECO:0000256" key="5">
    <source>
        <dbReference type="SAM" id="Phobius"/>
    </source>
</evidence>
<keyword evidence="7" id="KW-1185">Reference proteome</keyword>
<dbReference type="GO" id="GO:0009535">
    <property type="term" value="C:chloroplast thylakoid membrane"/>
    <property type="evidence" value="ECO:0007669"/>
    <property type="project" value="UniProtKB-SubCell"/>
</dbReference>
<dbReference type="GO" id="GO:0042773">
    <property type="term" value="P:ATP synthesis coupled electron transport"/>
    <property type="evidence" value="ECO:0007669"/>
    <property type="project" value="InterPro"/>
</dbReference>
<comment type="subcellular location">
    <subcellularLocation>
        <location evidence="1">Secreted</location>
    </subcellularLocation>
</comment>
<evidence type="ECO:0000313" key="6">
    <source>
        <dbReference type="EMBL" id="KAF5803613.1"/>
    </source>
</evidence>
<dbReference type="GO" id="GO:0005576">
    <property type="term" value="C:extracellular region"/>
    <property type="evidence" value="ECO:0007669"/>
    <property type="project" value="UniProtKB-SubCell"/>
</dbReference>
<dbReference type="Proteomes" id="UP000215914">
    <property type="component" value="Unassembled WGS sequence"/>
</dbReference>
<reference evidence="6" key="2">
    <citation type="submission" date="2020-06" db="EMBL/GenBank/DDBJ databases">
        <title>Helianthus annuus Genome sequencing and assembly Release 2.</title>
        <authorList>
            <person name="Gouzy J."/>
            <person name="Langlade N."/>
            <person name="Munos S."/>
        </authorList>
    </citation>
    <scope>NUCLEOTIDE SEQUENCE</scope>
    <source>
        <tissue evidence="6">Leaves</tissue>
    </source>
</reference>
<keyword evidence="4" id="KW-0027">Amidation</keyword>
<evidence type="ECO:0000256" key="2">
    <source>
        <dbReference type="ARBA" id="ARBA00009957"/>
    </source>
</evidence>
<feature type="transmembrane region" description="Helical" evidence="5">
    <location>
        <begin position="432"/>
        <end position="451"/>
    </location>
</feature>
<keyword evidence="5" id="KW-0812">Transmembrane</keyword>
<feature type="transmembrane region" description="Helical" evidence="5">
    <location>
        <begin position="346"/>
        <end position="369"/>
    </location>
</feature>
<keyword evidence="3" id="KW-0964">Secreted</keyword>
<accession>A0A9K3IV69</accession>
<dbReference type="PANTHER" id="PTHR31972:SF16">
    <property type="entry name" value="FAMILY PROTEIN, PUTATIVE (DUF868)-RELATED"/>
    <property type="match status" value="1"/>
</dbReference>
<dbReference type="AlphaFoldDB" id="A0A9K3IV69"/>
<comment type="similarity">
    <text evidence="2">Belongs to the NmU family.</text>
</comment>
<keyword evidence="5" id="KW-1133">Transmembrane helix</keyword>
<dbReference type="Gramene" id="mRNA:HanXRQr2_Chr06g0273431">
    <property type="protein sequence ID" value="mRNA:HanXRQr2_Chr06g0273431"/>
    <property type="gene ID" value="HanXRQr2_Chr06g0273431"/>
</dbReference>
<dbReference type="Pfam" id="PF05910">
    <property type="entry name" value="DUF868"/>
    <property type="match status" value="1"/>
</dbReference>
<evidence type="ECO:0000256" key="4">
    <source>
        <dbReference type="ARBA" id="ARBA00022815"/>
    </source>
</evidence>
<name>A0A9K3IV69_HELAN</name>
<feature type="transmembrane region" description="Helical" evidence="5">
    <location>
        <begin position="290"/>
        <end position="309"/>
    </location>
</feature>
<evidence type="ECO:0000313" key="7">
    <source>
        <dbReference type="Proteomes" id="UP000215914"/>
    </source>
</evidence>
<dbReference type="PROSITE" id="PS00967">
    <property type="entry name" value="NMU"/>
    <property type="match status" value="1"/>
</dbReference>